<accession>A0ABY6U5Y0</accession>
<feature type="non-terminal residue" evidence="1">
    <location>
        <position position="85"/>
    </location>
</feature>
<reference evidence="1 2" key="1">
    <citation type="submission" date="2019-06" db="EMBL/GenBank/DDBJ databases">
        <authorList>
            <person name="Broberg M."/>
        </authorList>
    </citation>
    <scope>NUCLEOTIDE SEQUENCE [LARGE SCALE GENOMIC DNA]</scope>
</reference>
<dbReference type="EMBL" id="CABFNS010000732">
    <property type="protein sequence ID" value="VUC25302.1"/>
    <property type="molecule type" value="Genomic_DNA"/>
</dbReference>
<organism evidence="1 2">
    <name type="scientific">Bionectria ochroleuca</name>
    <name type="common">Gliocladium roseum</name>
    <dbReference type="NCBI Taxonomy" id="29856"/>
    <lineage>
        <taxon>Eukaryota</taxon>
        <taxon>Fungi</taxon>
        <taxon>Dikarya</taxon>
        <taxon>Ascomycota</taxon>
        <taxon>Pezizomycotina</taxon>
        <taxon>Sordariomycetes</taxon>
        <taxon>Hypocreomycetidae</taxon>
        <taxon>Hypocreales</taxon>
        <taxon>Bionectriaceae</taxon>
        <taxon>Clonostachys</taxon>
    </lineage>
</organism>
<protein>
    <submittedName>
        <fullName evidence="1">Uncharacterized protein</fullName>
    </submittedName>
</protein>
<proteinExistence type="predicted"/>
<evidence type="ECO:0000313" key="2">
    <source>
        <dbReference type="Proteomes" id="UP000766486"/>
    </source>
</evidence>
<dbReference type="Proteomes" id="UP000766486">
    <property type="component" value="Unassembled WGS sequence"/>
</dbReference>
<name>A0ABY6U5Y0_BIOOC</name>
<comment type="caution">
    <text evidence="1">The sequence shown here is derived from an EMBL/GenBank/DDBJ whole genome shotgun (WGS) entry which is preliminary data.</text>
</comment>
<feature type="non-terminal residue" evidence="1">
    <location>
        <position position="1"/>
    </location>
</feature>
<sequence>WDDAWVSLLAWPLFPAPNSISGKEDSSAANDEKCRAGLQWRALKGAIVCWMITAKTRNHGMLSKVVFWVSPVVRQRDPLSVVEIQ</sequence>
<keyword evidence="2" id="KW-1185">Reference proteome</keyword>
<evidence type="ECO:0000313" key="1">
    <source>
        <dbReference type="EMBL" id="VUC25302.1"/>
    </source>
</evidence>
<gene>
    <name evidence="1" type="ORF">CLO192961_LOCUS160813</name>
</gene>